<reference evidence="2 4" key="3">
    <citation type="submission" date="2024-08" db="EMBL/GenBank/DDBJ databases">
        <authorList>
            <person name="Wei W."/>
        </authorList>
    </citation>
    <scope>NUCLEOTIDE SEQUENCE [LARGE SCALE GENOMIC DNA]</scope>
    <source>
        <strain evidence="2 4">XU2</strain>
    </source>
</reference>
<dbReference type="AlphaFoldDB" id="A0A5M8QKF9"/>
<organism evidence="1 3">
    <name type="scientific">Rufibacter glacialis</name>
    <dbReference type="NCBI Taxonomy" id="1259555"/>
    <lineage>
        <taxon>Bacteria</taxon>
        <taxon>Pseudomonadati</taxon>
        <taxon>Bacteroidota</taxon>
        <taxon>Cytophagia</taxon>
        <taxon>Cytophagales</taxon>
        <taxon>Hymenobacteraceae</taxon>
        <taxon>Rufibacter</taxon>
    </lineage>
</organism>
<reference evidence="1 3" key="1">
    <citation type="submission" date="2019-07" db="EMBL/GenBank/DDBJ databases">
        <authorList>
            <person name="Qu J.-H."/>
        </authorList>
    </citation>
    <scope>NUCLEOTIDE SEQUENCE [LARGE SCALE GENOMIC DNA]</scope>
    <source>
        <strain evidence="1 3">MDT1-10-3</strain>
    </source>
</reference>
<proteinExistence type="predicted"/>
<dbReference type="EMBL" id="VKKZ01000019">
    <property type="protein sequence ID" value="KAA6435480.1"/>
    <property type="molecule type" value="Genomic_DNA"/>
</dbReference>
<accession>A0A5M8QKF9</accession>
<sequence>MQYLDAVENITPQRQLPGEVLKSFLTPEQMIQLAYARLAYLKALYRKQLGFEGEEYTQKRR</sequence>
<dbReference type="Proteomes" id="UP001570846">
    <property type="component" value="Unassembled WGS sequence"/>
</dbReference>
<keyword evidence="4" id="KW-1185">Reference proteome</keyword>
<name>A0A5M8QKF9_9BACT</name>
<evidence type="ECO:0000313" key="2">
    <source>
        <dbReference type="EMBL" id="MFA1769853.1"/>
    </source>
</evidence>
<evidence type="ECO:0000313" key="3">
    <source>
        <dbReference type="Proteomes" id="UP000323866"/>
    </source>
</evidence>
<gene>
    <name evidence="2" type="ORF">ACD591_01010</name>
    <name evidence="1" type="ORF">FOE74_05920</name>
</gene>
<comment type="caution">
    <text evidence="1">The sequence shown here is derived from an EMBL/GenBank/DDBJ whole genome shotgun (WGS) entry which is preliminary data.</text>
</comment>
<protein>
    <submittedName>
        <fullName evidence="1">Uncharacterized protein</fullName>
    </submittedName>
</protein>
<dbReference type="RefSeq" id="WP_149097672.1">
    <property type="nucleotide sequence ID" value="NZ_BMMG01000002.1"/>
</dbReference>
<dbReference type="Proteomes" id="UP000323866">
    <property type="component" value="Unassembled WGS sequence"/>
</dbReference>
<evidence type="ECO:0000313" key="1">
    <source>
        <dbReference type="EMBL" id="KAA6435480.1"/>
    </source>
</evidence>
<evidence type="ECO:0000313" key="4">
    <source>
        <dbReference type="Proteomes" id="UP001570846"/>
    </source>
</evidence>
<reference evidence="1 3" key="2">
    <citation type="submission" date="2019-09" db="EMBL/GenBank/DDBJ databases">
        <title>A bacterium isolated from glacier soil.</title>
        <authorList>
            <person name="Liu Q."/>
        </authorList>
    </citation>
    <scope>NUCLEOTIDE SEQUENCE [LARGE SCALE GENOMIC DNA]</scope>
    <source>
        <strain evidence="1 3">MDT1-10-3</strain>
    </source>
</reference>
<dbReference type="EMBL" id="JBGOGF010000001">
    <property type="protein sequence ID" value="MFA1769853.1"/>
    <property type="molecule type" value="Genomic_DNA"/>
</dbReference>